<name>A0ABT7BUT2_9CYAN</name>
<feature type="region of interest" description="Disordered" evidence="1">
    <location>
        <begin position="301"/>
        <end position="328"/>
    </location>
</feature>
<evidence type="ECO:0000256" key="1">
    <source>
        <dbReference type="SAM" id="MobiDB-lite"/>
    </source>
</evidence>
<feature type="compositionally biased region" description="Polar residues" evidence="1">
    <location>
        <begin position="308"/>
        <end position="325"/>
    </location>
</feature>
<gene>
    <name evidence="2" type="ORF">PMH09_07060</name>
</gene>
<keyword evidence="3" id="KW-1185">Reference proteome</keyword>
<dbReference type="Gene3D" id="2.160.20.10">
    <property type="entry name" value="Single-stranded right-handed beta-helix, Pectin lyase-like"/>
    <property type="match status" value="1"/>
</dbReference>
<dbReference type="Proteomes" id="UP001232992">
    <property type="component" value="Unassembled WGS sequence"/>
</dbReference>
<comment type="caution">
    <text evidence="2">The sequence shown here is derived from an EMBL/GenBank/DDBJ whole genome shotgun (WGS) entry which is preliminary data.</text>
</comment>
<protein>
    <submittedName>
        <fullName evidence="2">Uncharacterized protein</fullName>
    </submittedName>
</protein>
<dbReference type="RefSeq" id="WP_283757605.1">
    <property type="nucleotide sequence ID" value="NZ_JAQOSQ010000005.1"/>
</dbReference>
<sequence length="437" mass="48441">MLKFIQQVIRYFFQSSKSTIEEPNVPANLEVTIKPSIPEEFDSDESNESEKNAIARPSSSLKTISLQEQIDTKSSATLTLQLSNQEYAGPITINSPLLLDGRGSTIWARQGPVVSINSENVRLSNLRIEITGNEQTENPKERYAIFIGGQHNIQLDNVEVRGEVMGVLGEEGKWNYPQSLHLGKLAYGREYDLCLRLIVPVNCTIDSDISALDLQPRHLQAGPNEIQLHVERLPADTLINGNIFLVSSSLKRRITFNASIVSSKEIREPENPIWQPEDWSSILASQSSFVEPEVTAPAIPLPVPEISSIPNKNKENQPTQTTIQPQEKVAEIQRKIGRGERPNETLFSPNVAIHSDRKNPISTAYSLGDAFSTPYLEANTDNNESDRQTDSSQPYQLGTAFNAPPTAKSSADEKTSSPKEKSINPLFQTPDRANGKT</sequence>
<dbReference type="EMBL" id="JAQOSQ010000005">
    <property type="protein sequence ID" value="MDJ1182953.1"/>
    <property type="molecule type" value="Genomic_DNA"/>
</dbReference>
<dbReference type="InterPro" id="IPR011050">
    <property type="entry name" value="Pectin_lyase_fold/virulence"/>
</dbReference>
<evidence type="ECO:0000313" key="3">
    <source>
        <dbReference type="Proteomes" id="UP001232992"/>
    </source>
</evidence>
<dbReference type="SUPFAM" id="SSF51126">
    <property type="entry name" value="Pectin lyase-like"/>
    <property type="match status" value="1"/>
</dbReference>
<dbReference type="InterPro" id="IPR012334">
    <property type="entry name" value="Pectin_lyas_fold"/>
</dbReference>
<accession>A0ABT7BUT2</accession>
<feature type="compositionally biased region" description="Basic and acidic residues" evidence="1">
    <location>
        <begin position="410"/>
        <end position="422"/>
    </location>
</feature>
<reference evidence="2 3" key="1">
    <citation type="submission" date="2023-01" db="EMBL/GenBank/DDBJ databases">
        <title>Novel diversity within Roseofilum (Cyanobacteria; Desertifilaceae) from marine benthic mats with descriptions of four novel species.</title>
        <authorList>
            <person name="Wang Y."/>
            <person name="Berthold D.E."/>
            <person name="Hu J."/>
            <person name="Lefler F.W."/>
            <person name="Laughinghouse H.D. IV."/>
        </authorList>
    </citation>
    <scope>NUCLEOTIDE SEQUENCE [LARGE SCALE GENOMIC DNA]</scope>
    <source>
        <strain evidence="2 3">BLCC-M143</strain>
    </source>
</reference>
<organism evidence="2 3">
    <name type="scientific">Roseofilum casamattae BLCC-M143</name>
    <dbReference type="NCBI Taxonomy" id="3022442"/>
    <lineage>
        <taxon>Bacteria</taxon>
        <taxon>Bacillati</taxon>
        <taxon>Cyanobacteriota</taxon>
        <taxon>Cyanophyceae</taxon>
        <taxon>Desertifilales</taxon>
        <taxon>Desertifilaceae</taxon>
        <taxon>Roseofilum</taxon>
        <taxon>Roseofilum casamattae</taxon>
    </lineage>
</organism>
<proteinExistence type="predicted"/>
<evidence type="ECO:0000313" key="2">
    <source>
        <dbReference type="EMBL" id="MDJ1182953.1"/>
    </source>
</evidence>
<feature type="region of interest" description="Disordered" evidence="1">
    <location>
        <begin position="374"/>
        <end position="437"/>
    </location>
</feature>
<feature type="region of interest" description="Disordered" evidence="1">
    <location>
        <begin position="38"/>
        <end position="58"/>
    </location>
</feature>